<evidence type="ECO:0000313" key="2">
    <source>
        <dbReference type="Proteomes" id="UP000177573"/>
    </source>
</evidence>
<protein>
    <submittedName>
        <fullName evidence="1">Uncharacterized protein</fullName>
    </submittedName>
</protein>
<gene>
    <name evidence="1" type="ORF">A3J08_04115</name>
</gene>
<sequence>MKILGARYYASVARGYDTAPRVFEGQWSGRYLVRNRNRDGNLYVRYLYWNDGRWNWSNNWLDNDWNGNNPAAVRATLFASHPATRGVEF</sequence>
<organism evidence="1 2">
    <name type="scientific">Candidatus Lloydbacteria bacterium RIFCSPLOWO2_02_FULL_51_11</name>
    <dbReference type="NCBI Taxonomy" id="1798667"/>
    <lineage>
        <taxon>Bacteria</taxon>
        <taxon>Candidatus Lloydiibacteriota</taxon>
    </lineage>
</organism>
<dbReference type="Proteomes" id="UP000177573">
    <property type="component" value="Unassembled WGS sequence"/>
</dbReference>
<evidence type="ECO:0000313" key="1">
    <source>
        <dbReference type="EMBL" id="OGZ14429.1"/>
    </source>
</evidence>
<dbReference type="AlphaFoldDB" id="A0A1G2DLF0"/>
<accession>A0A1G2DLF0</accession>
<reference evidence="1 2" key="1">
    <citation type="journal article" date="2016" name="Nat. Commun.">
        <title>Thousands of microbial genomes shed light on interconnected biogeochemical processes in an aquifer system.</title>
        <authorList>
            <person name="Anantharaman K."/>
            <person name="Brown C.T."/>
            <person name="Hug L.A."/>
            <person name="Sharon I."/>
            <person name="Castelle C.J."/>
            <person name="Probst A.J."/>
            <person name="Thomas B.C."/>
            <person name="Singh A."/>
            <person name="Wilkins M.J."/>
            <person name="Karaoz U."/>
            <person name="Brodie E.L."/>
            <person name="Williams K.H."/>
            <person name="Hubbard S.S."/>
            <person name="Banfield J.F."/>
        </authorList>
    </citation>
    <scope>NUCLEOTIDE SEQUENCE [LARGE SCALE GENOMIC DNA]</scope>
</reference>
<comment type="caution">
    <text evidence="1">The sequence shown here is derived from an EMBL/GenBank/DDBJ whole genome shotgun (WGS) entry which is preliminary data.</text>
</comment>
<proteinExistence type="predicted"/>
<name>A0A1G2DLF0_9BACT</name>
<dbReference type="EMBL" id="MHLR01000029">
    <property type="protein sequence ID" value="OGZ14429.1"/>
    <property type="molecule type" value="Genomic_DNA"/>
</dbReference>